<gene>
    <name evidence="1" type="ORF">QYF68_05270</name>
</gene>
<dbReference type="Proteomes" id="UP001172687">
    <property type="component" value="Unassembled WGS sequence"/>
</dbReference>
<organism evidence="1 2">
    <name type="scientific">Mycolicibacterium austroafricanum</name>
    <name type="common">Mycobacterium austroafricanum</name>
    <dbReference type="NCBI Taxonomy" id="39687"/>
    <lineage>
        <taxon>Bacteria</taxon>
        <taxon>Bacillati</taxon>
        <taxon>Actinomycetota</taxon>
        <taxon>Actinomycetes</taxon>
        <taxon>Mycobacteriales</taxon>
        <taxon>Mycobacteriaceae</taxon>
        <taxon>Mycolicibacterium</taxon>
    </lineage>
</organism>
<proteinExistence type="predicted"/>
<dbReference type="EMBL" id="JAUHTC010000022">
    <property type="protein sequence ID" value="MDN4517234.1"/>
    <property type="molecule type" value="Genomic_DNA"/>
</dbReference>
<reference evidence="1" key="1">
    <citation type="submission" date="2023-07" db="EMBL/GenBank/DDBJ databases">
        <title>Degradation of tert-butanol by M. austroafricanum TBA100.</title>
        <authorList>
            <person name="Helbich S."/>
            <person name="Vainshtein Y."/>
        </authorList>
    </citation>
    <scope>NUCLEOTIDE SEQUENCE</scope>
    <source>
        <strain evidence="1">TBA100</strain>
    </source>
</reference>
<protein>
    <submittedName>
        <fullName evidence="1">Uncharacterized protein</fullName>
    </submittedName>
</protein>
<sequence>MSAERGQQDGWPTRDEIIHAVKNLWAVDPSQYTEITTRVLGEVRNVRAWKTRIQ</sequence>
<accession>A0ABT8H8Z4</accession>
<evidence type="ECO:0000313" key="1">
    <source>
        <dbReference type="EMBL" id="MDN4517234.1"/>
    </source>
</evidence>
<comment type="caution">
    <text evidence="1">The sequence shown here is derived from an EMBL/GenBank/DDBJ whole genome shotgun (WGS) entry which is preliminary data.</text>
</comment>
<evidence type="ECO:0000313" key="2">
    <source>
        <dbReference type="Proteomes" id="UP001172687"/>
    </source>
</evidence>
<dbReference type="RefSeq" id="WP_170926767.1">
    <property type="nucleotide sequence ID" value="NZ_JAUHTC010000022.1"/>
</dbReference>
<keyword evidence="2" id="KW-1185">Reference proteome</keyword>
<name>A0ABT8H8Z4_MYCAO</name>